<comment type="caution">
    <text evidence="5">The sequence shown here is derived from an EMBL/GenBank/DDBJ whole genome shotgun (WGS) entry which is preliminary data.</text>
</comment>
<protein>
    <submittedName>
        <fullName evidence="5">DNA binding domain-containing protein</fullName>
    </submittedName>
</protein>
<reference evidence="5 6" key="1">
    <citation type="journal article" date="2014" name="PLoS Genet.">
        <title>Phylogenetically driven sequencing of extremely halophilic archaea reveals strategies for static and dynamic osmo-response.</title>
        <authorList>
            <person name="Becker E.A."/>
            <person name="Seitzer P.M."/>
            <person name="Tritt A."/>
            <person name="Larsen D."/>
            <person name="Krusor M."/>
            <person name="Yao A.I."/>
            <person name="Wu D."/>
            <person name="Madern D."/>
            <person name="Eisen J.A."/>
            <person name="Darling A.E."/>
            <person name="Facciotti M.T."/>
        </authorList>
    </citation>
    <scope>NUCLEOTIDE SEQUENCE [LARGE SCALE GENOMIC DNA]</scope>
    <source>
        <strain evidence="5 6">DSM 5350</strain>
    </source>
</reference>
<keyword evidence="2" id="KW-0804">Transcription</keyword>
<dbReference type="InterPro" id="IPR007050">
    <property type="entry name" value="HTH_bacterioopsin"/>
</dbReference>
<accession>M0MGE6</accession>
<dbReference type="EMBL" id="AOMD01000021">
    <property type="protein sequence ID" value="EMA44781.1"/>
    <property type="molecule type" value="Genomic_DNA"/>
</dbReference>
<evidence type="ECO:0000256" key="2">
    <source>
        <dbReference type="ARBA" id="ARBA00023163"/>
    </source>
</evidence>
<organism evidence="5 6">
    <name type="scientific">Halococcus saccharolyticus DSM 5350</name>
    <dbReference type="NCBI Taxonomy" id="1227455"/>
    <lineage>
        <taxon>Archaea</taxon>
        <taxon>Methanobacteriati</taxon>
        <taxon>Methanobacteriota</taxon>
        <taxon>Stenosarchaea group</taxon>
        <taxon>Halobacteria</taxon>
        <taxon>Halobacteriales</taxon>
        <taxon>Halococcaceae</taxon>
        <taxon>Halococcus</taxon>
    </lineage>
</organism>
<keyword evidence="1" id="KW-0805">Transcription regulation</keyword>
<dbReference type="STRING" id="1227455.C449_08989"/>
<evidence type="ECO:0000313" key="6">
    <source>
        <dbReference type="Proteomes" id="UP000011669"/>
    </source>
</evidence>
<keyword evidence="6" id="KW-1185">Reference proteome</keyword>
<evidence type="ECO:0000259" key="4">
    <source>
        <dbReference type="Pfam" id="PF15915"/>
    </source>
</evidence>
<evidence type="ECO:0000256" key="1">
    <source>
        <dbReference type="ARBA" id="ARBA00023015"/>
    </source>
</evidence>
<dbReference type="PANTHER" id="PTHR34236:SF1">
    <property type="entry name" value="DIMETHYL SULFOXIDE REDUCTASE TRANSCRIPTIONAL ACTIVATOR"/>
    <property type="match status" value="1"/>
</dbReference>
<evidence type="ECO:0000313" key="5">
    <source>
        <dbReference type="EMBL" id="EMA44781.1"/>
    </source>
</evidence>
<name>M0MGE6_9EURY</name>
<gene>
    <name evidence="5" type="ORF">C449_08989</name>
</gene>
<feature type="domain" description="HTH bat-type" evidence="3">
    <location>
        <begin position="154"/>
        <end position="198"/>
    </location>
</feature>
<feature type="domain" description="Bacterioopsin transcriptional activator GAF and HTH associated" evidence="4">
    <location>
        <begin position="16"/>
        <end position="146"/>
    </location>
</feature>
<dbReference type="Pfam" id="PF04967">
    <property type="entry name" value="HTH_10"/>
    <property type="match status" value="1"/>
</dbReference>
<dbReference type="PANTHER" id="PTHR34236">
    <property type="entry name" value="DIMETHYL SULFOXIDE REDUCTASE TRANSCRIPTIONAL ACTIVATOR"/>
    <property type="match status" value="1"/>
</dbReference>
<dbReference type="PATRIC" id="fig|1227455.4.peg.1844"/>
<dbReference type="Proteomes" id="UP000011669">
    <property type="component" value="Unassembled WGS sequence"/>
</dbReference>
<dbReference type="InterPro" id="IPR031803">
    <property type="entry name" value="BAT_GAF/HTH-assoc"/>
</dbReference>
<evidence type="ECO:0000259" key="3">
    <source>
        <dbReference type="Pfam" id="PF04967"/>
    </source>
</evidence>
<dbReference type="Pfam" id="PF15915">
    <property type="entry name" value="BAT"/>
    <property type="match status" value="1"/>
</dbReference>
<proteinExistence type="predicted"/>
<dbReference type="AlphaFoldDB" id="M0MGE6"/>
<dbReference type="InParanoid" id="M0MGE6"/>
<sequence>MTFRLDAPLLRQTVQRVRDTTVEVEQELAVDDTGTLLTIRARGTALDEFEDALAADETVRSVERLGVEAADERRYQLEIPREHSLYWEWATESAVLLAATRRPNDWEVRMCLPDRAALAELRECCRDRGWGFSLTQLKKASTSGERARDRYGATSKQRDLLTAAVNRGYFAIPREVSLAELAAEFDISDQAASERLRRGLANHLDNSLDTTD</sequence>